<dbReference type="GO" id="GO:0002055">
    <property type="term" value="F:adenine binding"/>
    <property type="evidence" value="ECO:0007669"/>
    <property type="project" value="TreeGrafter"/>
</dbReference>
<proteinExistence type="inferred from homology"/>
<keyword evidence="14" id="KW-1185">Reference proteome</keyword>
<keyword evidence="9 11" id="KW-0808">Transferase</keyword>
<gene>
    <name evidence="11" type="primary">apt</name>
    <name evidence="13" type="ORF">BKA05_001522</name>
</gene>
<dbReference type="RefSeq" id="WP_179530905.1">
    <property type="nucleotide sequence ID" value="NZ_BAAAPP010000004.1"/>
</dbReference>
<dbReference type="GO" id="GO:0005737">
    <property type="term" value="C:cytoplasm"/>
    <property type="evidence" value="ECO:0007669"/>
    <property type="project" value="UniProtKB-SubCell"/>
</dbReference>
<dbReference type="Pfam" id="PF00156">
    <property type="entry name" value="Pribosyltran"/>
    <property type="match status" value="1"/>
</dbReference>
<dbReference type="Proteomes" id="UP000537326">
    <property type="component" value="Unassembled WGS sequence"/>
</dbReference>
<evidence type="ECO:0000256" key="5">
    <source>
        <dbReference type="ARBA" id="ARBA00008391"/>
    </source>
</evidence>
<dbReference type="GO" id="GO:0006166">
    <property type="term" value="P:purine ribonucleoside salvage"/>
    <property type="evidence" value="ECO:0007669"/>
    <property type="project" value="UniProtKB-UniRule"/>
</dbReference>
<dbReference type="InterPro" id="IPR050054">
    <property type="entry name" value="UPRTase/APRTase"/>
</dbReference>
<comment type="pathway">
    <text evidence="4 11">Purine metabolism; AMP biosynthesis via salvage pathway; AMP from adenine: step 1/1.</text>
</comment>
<dbReference type="UniPathway" id="UPA00588">
    <property type="reaction ID" value="UER00646"/>
</dbReference>
<evidence type="ECO:0000256" key="3">
    <source>
        <dbReference type="ARBA" id="ARBA00004496"/>
    </source>
</evidence>
<dbReference type="EMBL" id="JACBZI010000001">
    <property type="protein sequence ID" value="NYI10007.1"/>
    <property type="molecule type" value="Genomic_DNA"/>
</dbReference>
<dbReference type="Gene3D" id="3.40.50.2020">
    <property type="match status" value="1"/>
</dbReference>
<comment type="subunit">
    <text evidence="11">Homodimer.</text>
</comment>
<dbReference type="PANTHER" id="PTHR32315">
    <property type="entry name" value="ADENINE PHOSPHORIBOSYLTRANSFERASE"/>
    <property type="match status" value="1"/>
</dbReference>
<evidence type="ECO:0000256" key="2">
    <source>
        <dbReference type="ARBA" id="ARBA00003968"/>
    </source>
</evidence>
<dbReference type="NCBIfam" id="NF002634">
    <property type="entry name" value="PRK02304.1-3"/>
    <property type="match status" value="1"/>
</dbReference>
<sequence length="185" mass="19017">MRAGALEAGREALSRLVLDIPDHPEPGVVFKDITPVLSDPAGLAAVVAGLTTAGLDEAGAPRVDVVVGMEARGFILAPPVALALGAGFVPVRKAGKLPRETHAVSYDLEYGSATLELHRDALAPGARVLLVDDVLATGGTARATAELVETCGAEVVGVAVLLDLAFLPWRRALGDIDVTSLLSIE</sequence>
<dbReference type="FunFam" id="3.40.50.2020:FF:000021">
    <property type="entry name" value="Adenine phosphoribosyltransferase"/>
    <property type="match status" value="1"/>
</dbReference>
<dbReference type="AlphaFoldDB" id="A0A7Y9YFE7"/>
<evidence type="ECO:0000256" key="8">
    <source>
        <dbReference type="ARBA" id="ARBA00022676"/>
    </source>
</evidence>
<dbReference type="NCBIfam" id="TIGR01090">
    <property type="entry name" value="apt"/>
    <property type="match status" value="1"/>
</dbReference>
<evidence type="ECO:0000256" key="1">
    <source>
        <dbReference type="ARBA" id="ARBA00000868"/>
    </source>
</evidence>
<feature type="domain" description="Phosphoribosyltransferase" evidence="12">
    <location>
        <begin position="63"/>
        <end position="163"/>
    </location>
</feature>
<evidence type="ECO:0000256" key="6">
    <source>
        <dbReference type="ARBA" id="ARBA00011893"/>
    </source>
</evidence>
<comment type="function">
    <text evidence="2 11">Catalyzes a salvage reaction resulting in the formation of AMP, that is energically less costly than de novo synthesis.</text>
</comment>
<dbReference type="PANTHER" id="PTHR32315:SF3">
    <property type="entry name" value="ADENINE PHOSPHORIBOSYLTRANSFERASE"/>
    <property type="match status" value="1"/>
</dbReference>
<evidence type="ECO:0000259" key="12">
    <source>
        <dbReference type="Pfam" id="PF00156"/>
    </source>
</evidence>
<keyword evidence="7 11" id="KW-0963">Cytoplasm</keyword>
<dbReference type="GO" id="GO:0003999">
    <property type="term" value="F:adenine phosphoribosyltransferase activity"/>
    <property type="evidence" value="ECO:0007669"/>
    <property type="project" value="UniProtKB-UniRule"/>
</dbReference>
<dbReference type="InterPro" id="IPR005764">
    <property type="entry name" value="Ade_phspho_trans"/>
</dbReference>
<dbReference type="SUPFAM" id="SSF53271">
    <property type="entry name" value="PRTase-like"/>
    <property type="match status" value="1"/>
</dbReference>
<dbReference type="CDD" id="cd06223">
    <property type="entry name" value="PRTases_typeI"/>
    <property type="match status" value="1"/>
</dbReference>
<dbReference type="GO" id="GO:0044209">
    <property type="term" value="P:AMP salvage"/>
    <property type="evidence" value="ECO:0007669"/>
    <property type="project" value="UniProtKB-UniRule"/>
</dbReference>
<reference evidence="13 14" key="1">
    <citation type="submission" date="2020-07" db="EMBL/GenBank/DDBJ databases">
        <title>Sequencing the genomes of 1000 actinobacteria strains.</title>
        <authorList>
            <person name="Klenk H.-P."/>
        </authorList>
    </citation>
    <scope>NUCLEOTIDE SEQUENCE [LARGE SCALE GENOMIC DNA]</scope>
    <source>
        <strain evidence="13 14">DSM 18248</strain>
    </source>
</reference>
<keyword evidence="10 11" id="KW-0660">Purine salvage</keyword>
<dbReference type="NCBIfam" id="NF002636">
    <property type="entry name" value="PRK02304.1-5"/>
    <property type="match status" value="1"/>
</dbReference>
<dbReference type="InterPro" id="IPR029057">
    <property type="entry name" value="PRTase-like"/>
</dbReference>
<dbReference type="GO" id="GO:0006168">
    <property type="term" value="P:adenine salvage"/>
    <property type="evidence" value="ECO:0007669"/>
    <property type="project" value="InterPro"/>
</dbReference>
<protein>
    <recommendedName>
        <fullName evidence="6 11">Adenine phosphoribosyltransferase</fullName>
        <shortName evidence="11">APRT</shortName>
        <ecNumber evidence="6 11">2.4.2.7</ecNumber>
    </recommendedName>
</protein>
<comment type="catalytic activity">
    <reaction evidence="1 11">
        <text>AMP + diphosphate = 5-phospho-alpha-D-ribose 1-diphosphate + adenine</text>
        <dbReference type="Rhea" id="RHEA:16609"/>
        <dbReference type="ChEBI" id="CHEBI:16708"/>
        <dbReference type="ChEBI" id="CHEBI:33019"/>
        <dbReference type="ChEBI" id="CHEBI:58017"/>
        <dbReference type="ChEBI" id="CHEBI:456215"/>
        <dbReference type="EC" id="2.4.2.7"/>
    </reaction>
</comment>
<dbReference type="InterPro" id="IPR000836">
    <property type="entry name" value="PRTase_dom"/>
</dbReference>
<keyword evidence="8 11" id="KW-0328">Glycosyltransferase</keyword>
<comment type="caution">
    <text evidence="13">The sequence shown here is derived from an EMBL/GenBank/DDBJ whole genome shotgun (WGS) entry which is preliminary data.</text>
</comment>
<evidence type="ECO:0000256" key="11">
    <source>
        <dbReference type="HAMAP-Rule" id="MF_00004"/>
    </source>
</evidence>
<evidence type="ECO:0000256" key="7">
    <source>
        <dbReference type="ARBA" id="ARBA00022490"/>
    </source>
</evidence>
<evidence type="ECO:0000313" key="14">
    <source>
        <dbReference type="Proteomes" id="UP000537326"/>
    </source>
</evidence>
<accession>A0A7Y9YFE7</accession>
<evidence type="ECO:0000256" key="9">
    <source>
        <dbReference type="ARBA" id="ARBA00022679"/>
    </source>
</evidence>
<evidence type="ECO:0000313" key="13">
    <source>
        <dbReference type="EMBL" id="NYI10007.1"/>
    </source>
</evidence>
<dbReference type="EC" id="2.4.2.7" evidence="6 11"/>
<comment type="subcellular location">
    <subcellularLocation>
        <location evidence="3 11">Cytoplasm</location>
    </subcellularLocation>
</comment>
<evidence type="ECO:0000256" key="4">
    <source>
        <dbReference type="ARBA" id="ARBA00004659"/>
    </source>
</evidence>
<organism evidence="13 14">
    <name type="scientific">Nocardioides marinus</name>
    <dbReference type="NCBI Taxonomy" id="374514"/>
    <lineage>
        <taxon>Bacteria</taxon>
        <taxon>Bacillati</taxon>
        <taxon>Actinomycetota</taxon>
        <taxon>Actinomycetes</taxon>
        <taxon>Propionibacteriales</taxon>
        <taxon>Nocardioidaceae</taxon>
        <taxon>Nocardioides</taxon>
    </lineage>
</organism>
<evidence type="ECO:0000256" key="10">
    <source>
        <dbReference type="ARBA" id="ARBA00022726"/>
    </source>
</evidence>
<dbReference type="GO" id="GO:0016208">
    <property type="term" value="F:AMP binding"/>
    <property type="evidence" value="ECO:0007669"/>
    <property type="project" value="TreeGrafter"/>
</dbReference>
<comment type="similarity">
    <text evidence="5 11">Belongs to the purine/pyrimidine phosphoribosyltransferase family.</text>
</comment>
<dbReference type="HAMAP" id="MF_00004">
    <property type="entry name" value="Aden_phosphoribosyltr"/>
    <property type="match status" value="1"/>
</dbReference>
<name>A0A7Y9YFE7_9ACTN</name>